<protein>
    <submittedName>
        <fullName evidence="4">RNA-binding protein</fullName>
    </submittedName>
</protein>
<accession>A0A0R2RBE0</accession>
<dbReference type="AlphaFoldDB" id="A0A0R2RBE0"/>
<feature type="domain" description="RRM" evidence="3">
    <location>
        <begin position="3"/>
        <end position="75"/>
    </location>
</feature>
<dbReference type="PANTHER" id="PTHR48025:SF1">
    <property type="entry name" value="RRM DOMAIN-CONTAINING PROTEIN"/>
    <property type="match status" value="1"/>
</dbReference>
<dbReference type="InterPro" id="IPR050502">
    <property type="entry name" value="Euk_RNA-bind_prot"/>
</dbReference>
<dbReference type="SMART" id="SM00360">
    <property type="entry name" value="RRM"/>
    <property type="match status" value="1"/>
</dbReference>
<dbReference type="EMBL" id="LIBO01000347">
    <property type="protein sequence ID" value="KRO59868.1"/>
    <property type="molecule type" value="Genomic_DNA"/>
</dbReference>
<keyword evidence="1" id="KW-0677">Repeat</keyword>
<organism evidence="4 5">
    <name type="scientific">Verrucomicrobia subdivision 6 bacterium BACL9 MAG-120507-bin52</name>
    <dbReference type="NCBI Taxonomy" id="1655590"/>
    <lineage>
        <taxon>Bacteria</taxon>
        <taxon>Pseudomonadati</taxon>
        <taxon>Verrucomicrobiota</taxon>
        <taxon>Verrucomicrobiia</taxon>
        <taxon>Verrucomicrobiales</taxon>
        <taxon>Verrucomicrobia subdivision 6</taxon>
    </lineage>
</organism>
<dbReference type="Proteomes" id="UP000051269">
    <property type="component" value="Unassembled WGS sequence"/>
</dbReference>
<dbReference type="CDD" id="cd21608">
    <property type="entry name" value="RRM2_NsCP33_like"/>
    <property type="match status" value="1"/>
</dbReference>
<reference evidence="4 5" key="1">
    <citation type="submission" date="2015-10" db="EMBL/GenBank/DDBJ databases">
        <title>Metagenome-Assembled Genomes uncover a global brackish microbiome.</title>
        <authorList>
            <person name="Hugerth L.W."/>
            <person name="Larsson J."/>
            <person name="Alneberg J."/>
            <person name="Lindh M.V."/>
            <person name="Legrand C."/>
            <person name="Pinhassi J."/>
            <person name="Andersson A.F."/>
        </authorList>
    </citation>
    <scope>NUCLEOTIDE SEQUENCE [LARGE SCALE GENOMIC DNA]</scope>
    <source>
        <strain evidence="4">BACL18 MAG-120507-bin52</strain>
    </source>
</reference>
<dbReference type="InterPro" id="IPR012677">
    <property type="entry name" value="Nucleotide-bd_a/b_plait_sf"/>
</dbReference>
<evidence type="ECO:0000256" key="1">
    <source>
        <dbReference type="ARBA" id="ARBA00022737"/>
    </source>
</evidence>
<evidence type="ECO:0000313" key="4">
    <source>
        <dbReference type="EMBL" id="KRO59868.1"/>
    </source>
</evidence>
<sequence>METRLYVGNLPFSATDDELKQAFSAHGTVTDVALISDRVTGRSRGFAFVTMSTPEEANAAVAGMHGKDHAGRSLT</sequence>
<keyword evidence="2" id="KW-0694">RNA-binding</keyword>
<dbReference type="Pfam" id="PF00076">
    <property type="entry name" value="RRM_1"/>
    <property type="match status" value="1"/>
</dbReference>
<dbReference type="SUPFAM" id="SSF54928">
    <property type="entry name" value="RNA-binding domain, RBD"/>
    <property type="match status" value="1"/>
</dbReference>
<evidence type="ECO:0000259" key="3">
    <source>
        <dbReference type="PROSITE" id="PS50102"/>
    </source>
</evidence>
<dbReference type="InterPro" id="IPR035979">
    <property type="entry name" value="RBD_domain_sf"/>
</dbReference>
<dbReference type="InterPro" id="IPR048289">
    <property type="entry name" value="RRM2_NsCP33-like"/>
</dbReference>
<dbReference type="PROSITE" id="PS50102">
    <property type="entry name" value="RRM"/>
    <property type="match status" value="1"/>
</dbReference>
<gene>
    <name evidence="4" type="ORF">ABR82_00200</name>
</gene>
<dbReference type="GO" id="GO:0003729">
    <property type="term" value="F:mRNA binding"/>
    <property type="evidence" value="ECO:0007669"/>
    <property type="project" value="TreeGrafter"/>
</dbReference>
<evidence type="ECO:0000256" key="2">
    <source>
        <dbReference type="ARBA" id="ARBA00022884"/>
    </source>
</evidence>
<proteinExistence type="predicted"/>
<name>A0A0R2RBE0_9BACT</name>
<dbReference type="InterPro" id="IPR000504">
    <property type="entry name" value="RRM_dom"/>
</dbReference>
<dbReference type="Gene3D" id="3.30.70.330">
    <property type="match status" value="1"/>
</dbReference>
<evidence type="ECO:0000313" key="5">
    <source>
        <dbReference type="Proteomes" id="UP000051269"/>
    </source>
</evidence>
<dbReference type="PANTHER" id="PTHR48025">
    <property type="entry name" value="OS02G0815200 PROTEIN"/>
    <property type="match status" value="1"/>
</dbReference>
<comment type="caution">
    <text evidence="4">The sequence shown here is derived from an EMBL/GenBank/DDBJ whole genome shotgun (WGS) entry which is preliminary data.</text>
</comment>
<feature type="non-terminal residue" evidence="4">
    <location>
        <position position="75"/>
    </location>
</feature>
<dbReference type="GO" id="GO:1901259">
    <property type="term" value="P:chloroplast rRNA processing"/>
    <property type="evidence" value="ECO:0007669"/>
    <property type="project" value="TreeGrafter"/>
</dbReference>